<name>A0A2M9A864_9BACT</name>
<proteinExistence type="predicted"/>
<dbReference type="OrthoDB" id="595481at2"/>
<evidence type="ECO:0000313" key="2">
    <source>
        <dbReference type="Proteomes" id="UP000231134"/>
    </source>
</evidence>
<dbReference type="Proteomes" id="UP000231134">
    <property type="component" value="Unassembled WGS sequence"/>
</dbReference>
<sequence>MEKADEIELDAAEKAAYFENRSEAEELADHEWAVRNGLSFSGPGALQNAIAAAKERAADSRKRMVSLRMDCEDIDGIKAKAARMGVNYQTLINSLVHRYLNGTVSFSEAF</sequence>
<gene>
    <name evidence="1" type="ORF">BGX16_1916</name>
</gene>
<organism evidence="1 2">
    <name type="scientific">Hallerella succinigenes</name>
    <dbReference type="NCBI Taxonomy" id="1896222"/>
    <lineage>
        <taxon>Bacteria</taxon>
        <taxon>Pseudomonadati</taxon>
        <taxon>Fibrobacterota</taxon>
        <taxon>Fibrobacteria</taxon>
        <taxon>Fibrobacterales</taxon>
        <taxon>Fibrobacteraceae</taxon>
        <taxon>Hallerella</taxon>
    </lineage>
</organism>
<dbReference type="EMBL" id="PGEX01000001">
    <property type="protein sequence ID" value="PJJ41910.1"/>
    <property type="molecule type" value="Genomic_DNA"/>
</dbReference>
<comment type="caution">
    <text evidence="1">The sequence shown here is derived from an EMBL/GenBank/DDBJ whole genome shotgun (WGS) entry which is preliminary data.</text>
</comment>
<dbReference type="RefSeq" id="WP_100425821.1">
    <property type="nucleotide sequence ID" value="NZ_JAXFBG010000151.1"/>
</dbReference>
<accession>A0A2M9A864</accession>
<reference evidence="1 2" key="1">
    <citation type="submission" date="2017-11" db="EMBL/GenBank/DDBJ databases">
        <title>Animal gut microbial communities from fecal samples from Wisconsin, USA.</title>
        <authorList>
            <person name="Neumann A."/>
        </authorList>
    </citation>
    <scope>NUCLEOTIDE SEQUENCE [LARGE SCALE GENOMIC DNA]</scope>
    <source>
        <strain evidence="1 2">UWS3</strain>
    </source>
</reference>
<evidence type="ECO:0008006" key="3">
    <source>
        <dbReference type="Google" id="ProtNLM"/>
    </source>
</evidence>
<evidence type="ECO:0000313" key="1">
    <source>
        <dbReference type="EMBL" id="PJJ41910.1"/>
    </source>
</evidence>
<protein>
    <recommendedName>
        <fullName evidence="3">Antitoxin</fullName>
    </recommendedName>
</protein>
<keyword evidence="2" id="KW-1185">Reference proteome</keyword>
<dbReference type="AlphaFoldDB" id="A0A2M9A864"/>